<dbReference type="OrthoDB" id="2123594at2759"/>
<dbReference type="GO" id="GO:0005929">
    <property type="term" value="C:cilium"/>
    <property type="evidence" value="ECO:0007669"/>
    <property type="project" value="UniProtKB-SubCell"/>
</dbReference>
<dbReference type="GO" id="GO:0005516">
    <property type="term" value="F:calmodulin binding"/>
    <property type="evidence" value="ECO:0007669"/>
    <property type="project" value="TreeGrafter"/>
</dbReference>
<evidence type="ECO:0000256" key="5">
    <source>
        <dbReference type="ARBA" id="ARBA00023273"/>
    </source>
</evidence>
<organism evidence="8 9">
    <name type="scientific">Chytriomyces confervae</name>
    <dbReference type="NCBI Taxonomy" id="246404"/>
    <lineage>
        <taxon>Eukaryota</taxon>
        <taxon>Fungi</taxon>
        <taxon>Fungi incertae sedis</taxon>
        <taxon>Chytridiomycota</taxon>
        <taxon>Chytridiomycota incertae sedis</taxon>
        <taxon>Chytridiomycetes</taxon>
        <taxon>Chytridiales</taxon>
        <taxon>Chytriomycetaceae</taxon>
        <taxon>Chytriomyces</taxon>
    </lineage>
</organism>
<reference evidence="8 9" key="1">
    <citation type="journal article" date="2019" name="Sci. Rep.">
        <title>Comparative genomics of chytrid fungi reveal insights into the obligate biotrophic and pathogenic lifestyle of Synchytrium endobioticum.</title>
        <authorList>
            <person name="van de Vossenberg B.T.L.H."/>
            <person name="Warris S."/>
            <person name="Nguyen H.D.T."/>
            <person name="van Gent-Pelzer M.P.E."/>
            <person name="Joly D.L."/>
            <person name="van de Geest H.C."/>
            <person name="Bonants P.J.M."/>
            <person name="Smith D.S."/>
            <person name="Levesque C.A."/>
            <person name="van der Lee T.A.J."/>
        </authorList>
    </citation>
    <scope>NUCLEOTIDE SEQUENCE [LARGE SCALE GENOMIC DNA]</scope>
    <source>
        <strain evidence="8 9">CBS 675.73</strain>
    </source>
</reference>
<evidence type="ECO:0000313" key="8">
    <source>
        <dbReference type="EMBL" id="TPX62712.1"/>
    </source>
</evidence>
<proteinExistence type="predicted"/>
<dbReference type="GO" id="GO:0005856">
    <property type="term" value="C:cytoskeleton"/>
    <property type="evidence" value="ECO:0007669"/>
    <property type="project" value="UniProtKB-SubCell"/>
</dbReference>
<evidence type="ECO:0000256" key="2">
    <source>
        <dbReference type="ARBA" id="ARBA00004245"/>
    </source>
</evidence>
<accession>A0A507EG04</accession>
<feature type="compositionally biased region" description="Polar residues" evidence="6">
    <location>
        <begin position="7"/>
        <end position="27"/>
    </location>
</feature>
<feature type="region of interest" description="Disordered" evidence="6">
    <location>
        <begin position="1"/>
        <end position="37"/>
    </location>
</feature>
<sequence length="288" mass="32576">MGLNAVDNAQPTIDQLQASLNPSSEPNNKIIKSHPTPADPFRESVYNLIPIEYIPPEKQKQYRSKFADQARREYVSGQKTAASMGPAKVFVNGTDGFLKKGDGASLKPKVKAHTPERVMRKAEVPKDKPVIIDTSKKDFIKLNALENINSSAKKPQNNTPAYRFKQDYGKTPTYILKKRQSEAEKEFSMEEMEEALMSSPQGKQQAQMMKEGLVPLPEEERGKILDGLKKNWEKLNSDYQKLSLTVDTVPKIARKVNMEKQLRQLETHIAKFSHSNILVNFNSVYKNA</sequence>
<gene>
    <name evidence="8" type="ORF">CcCBS67573_g08813</name>
</gene>
<comment type="caution">
    <text evidence="8">The sequence shown here is derived from an EMBL/GenBank/DDBJ whole genome shotgun (WGS) entry which is preliminary data.</text>
</comment>
<keyword evidence="4" id="KW-0206">Cytoskeleton</keyword>
<dbReference type="STRING" id="246404.A0A507EG04"/>
<dbReference type="InterPro" id="IPR052102">
    <property type="entry name" value="Enkurin_domain-protein"/>
</dbReference>
<evidence type="ECO:0000256" key="1">
    <source>
        <dbReference type="ARBA" id="ARBA00004138"/>
    </source>
</evidence>
<dbReference type="PANTHER" id="PTHR21490:SF0">
    <property type="entry name" value="ENKURIN"/>
    <property type="match status" value="1"/>
</dbReference>
<dbReference type="EMBL" id="QEAP01000641">
    <property type="protein sequence ID" value="TPX62712.1"/>
    <property type="molecule type" value="Genomic_DNA"/>
</dbReference>
<keyword evidence="5" id="KW-0966">Cell projection</keyword>
<evidence type="ECO:0000256" key="6">
    <source>
        <dbReference type="SAM" id="MobiDB-lite"/>
    </source>
</evidence>
<dbReference type="Pfam" id="PF13864">
    <property type="entry name" value="Enkurin"/>
    <property type="match status" value="1"/>
</dbReference>
<dbReference type="Proteomes" id="UP000320333">
    <property type="component" value="Unassembled WGS sequence"/>
</dbReference>
<dbReference type="InterPro" id="IPR027012">
    <property type="entry name" value="Enkurin_dom"/>
</dbReference>
<comment type="subcellular location">
    <subcellularLocation>
        <location evidence="1">Cell projection</location>
        <location evidence="1">Cilium</location>
    </subcellularLocation>
    <subcellularLocation>
        <location evidence="2">Cytoplasm</location>
        <location evidence="2">Cytoskeleton</location>
    </subcellularLocation>
</comment>
<keyword evidence="3" id="KW-0963">Cytoplasm</keyword>
<evidence type="ECO:0000256" key="3">
    <source>
        <dbReference type="ARBA" id="ARBA00022490"/>
    </source>
</evidence>
<evidence type="ECO:0000259" key="7">
    <source>
        <dbReference type="PROSITE" id="PS51665"/>
    </source>
</evidence>
<dbReference type="PROSITE" id="PS51665">
    <property type="entry name" value="ENKURIN"/>
    <property type="match status" value="1"/>
</dbReference>
<protein>
    <recommendedName>
        <fullName evidence="7">Enkurin domain-containing protein</fullName>
    </recommendedName>
</protein>
<dbReference type="AlphaFoldDB" id="A0A507EG04"/>
<evidence type="ECO:0000313" key="9">
    <source>
        <dbReference type="Proteomes" id="UP000320333"/>
    </source>
</evidence>
<feature type="domain" description="Enkurin" evidence="7">
    <location>
        <begin position="183"/>
        <end position="280"/>
    </location>
</feature>
<dbReference type="PANTHER" id="PTHR21490">
    <property type="entry name" value="ENKURIN-RELATED"/>
    <property type="match status" value="1"/>
</dbReference>
<keyword evidence="9" id="KW-1185">Reference proteome</keyword>
<evidence type="ECO:0000256" key="4">
    <source>
        <dbReference type="ARBA" id="ARBA00023212"/>
    </source>
</evidence>
<name>A0A507EG04_9FUNG</name>